<keyword evidence="3" id="KW-1185">Reference proteome</keyword>
<dbReference type="SUPFAM" id="SSF56784">
    <property type="entry name" value="HAD-like"/>
    <property type="match status" value="1"/>
</dbReference>
<dbReference type="GO" id="GO:0016791">
    <property type="term" value="F:phosphatase activity"/>
    <property type="evidence" value="ECO:0007669"/>
    <property type="project" value="UniProtKB-ARBA"/>
</dbReference>
<dbReference type="CDD" id="cd07516">
    <property type="entry name" value="HAD_Pase"/>
    <property type="match status" value="1"/>
</dbReference>
<evidence type="ECO:0000313" key="4">
    <source>
        <dbReference type="Proteomes" id="UP000011016"/>
    </source>
</evidence>
<dbReference type="EMBL" id="AHAE01000069">
    <property type="protein sequence ID" value="EJZ81632.1"/>
    <property type="molecule type" value="Genomic_DNA"/>
</dbReference>
<dbReference type="InterPro" id="IPR000150">
    <property type="entry name" value="Cof"/>
</dbReference>
<dbReference type="Gene3D" id="3.40.50.1000">
    <property type="entry name" value="HAD superfamily/HAD-like"/>
    <property type="match status" value="1"/>
</dbReference>
<dbReference type="Pfam" id="PF08282">
    <property type="entry name" value="Hydrolase_3"/>
    <property type="match status" value="1"/>
</dbReference>
<protein>
    <submittedName>
        <fullName evidence="2">Cof-like hydrolase</fullName>
    </submittedName>
    <submittedName>
        <fullName evidence="1">HMP-PP phosphatase</fullName>
        <ecNumber evidence="1">3.6.1.-</ecNumber>
    </submittedName>
</protein>
<dbReference type="Proteomes" id="UP000006078">
    <property type="component" value="Unassembled WGS sequence"/>
</dbReference>
<comment type="caution">
    <text evidence="1">The sequence shown here is derived from an EMBL/GenBank/DDBJ whole genome shotgun (WGS) entry which is preliminary data.</text>
</comment>
<dbReference type="Gene3D" id="3.30.1240.10">
    <property type="match status" value="1"/>
</dbReference>
<dbReference type="STRING" id="29321.AAV33_06010"/>
<dbReference type="PROSITE" id="PS01228">
    <property type="entry name" value="COF_1"/>
    <property type="match status" value="1"/>
</dbReference>
<dbReference type="GO" id="GO:0000287">
    <property type="term" value="F:magnesium ion binding"/>
    <property type="evidence" value="ECO:0007669"/>
    <property type="project" value="TreeGrafter"/>
</dbReference>
<dbReference type="HOGENOM" id="CLU_044146_0_0_11"/>
<dbReference type="EC" id="3.6.1.-" evidence="1"/>
<dbReference type="PANTHER" id="PTHR10000:SF8">
    <property type="entry name" value="HAD SUPERFAMILY HYDROLASE-LIKE, TYPE 3"/>
    <property type="match status" value="1"/>
</dbReference>
<name>I7IXL3_9CORY</name>
<dbReference type="eggNOG" id="COG0561">
    <property type="taxonomic scope" value="Bacteria"/>
</dbReference>
<reference evidence="2 3" key="2">
    <citation type="submission" date="2012-08" db="EMBL/GenBank/DDBJ databases">
        <title>The Genome Sequence of Turicella otitidis ATCC 51513.</title>
        <authorList>
            <consortium name="The Broad Institute Genome Sequencing Platform"/>
            <person name="Earl A."/>
            <person name="Ward D."/>
            <person name="Feldgarden M."/>
            <person name="Gevers D."/>
            <person name="Huys G."/>
            <person name="Walker B."/>
            <person name="Young S.K."/>
            <person name="Zeng Q."/>
            <person name="Gargeya S."/>
            <person name="Fitzgerald M."/>
            <person name="Haas B."/>
            <person name="Abouelleil A."/>
            <person name="Alvarado L."/>
            <person name="Arachchi H.M."/>
            <person name="Berlin A.M."/>
            <person name="Chapman S.B."/>
            <person name="Goldberg J."/>
            <person name="Griggs A."/>
            <person name="Gujja S."/>
            <person name="Hansen M."/>
            <person name="Howarth C."/>
            <person name="Imamovic A."/>
            <person name="Larimer J."/>
            <person name="McCowen C."/>
            <person name="Montmayeur A."/>
            <person name="Murphy C."/>
            <person name="Neiman D."/>
            <person name="Pearson M."/>
            <person name="Priest M."/>
            <person name="Roberts A."/>
            <person name="Saif S."/>
            <person name="Shea T."/>
            <person name="Sisk P."/>
            <person name="Sykes S."/>
            <person name="Wortman J."/>
            <person name="Nusbaum C."/>
            <person name="Birren B."/>
        </authorList>
    </citation>
    <scope>NUCLEOTIDE SEQUENCE [LARGE SCALE GENOMIC DNA]</scope>
    <source>
        <strain evidence="2 3">ATCC 51513</strain>
    </source>
</reference>
<dbReference type="AlphaFoldDB" id="I7IXL3"/>
<dbReference type="InterPro" id="IPR036412">
    <property type="entry name" value="HAD-like_sf"/>
</dbReference>
<dbReference type="GO" id="GO:0005829">
    <property type="term" value="C:cytosol"/>
    <property type="evidence" value="ECO:0007669"/>
    <property type="project" value="TreeGrafter"/>
</dbReference>
<proteinExistence type="predicted"/>
<dbReference type="PATRIC" id="fig|883169.3.peg.1399"/>
<dbReference type="EMBL" id="CAJZ01000170">
    <property type="protein sequence ID" value="CCI83898.1"/>
    <property type="molecule type" value="Genomic_DNA"/>
</dbReference>
<dbReference type="InterPro" id="IPR006379">
    <property type="entry name" value="HAD-SF_hydro_IIB"/>
</dbReference>
<evidence type="ECO:0000313" key="2">
    <source>
        <dbReference type="EMBL" id="EJZ81632.1"/>
    </source>
</evidence>
<organism evidence="1 4">
    <name type="scientific">Corynebacterium otitidis ATCC 51513</name>
    <dbReference type="NCBI Taxonomy" id="883169"/>
    <lineage>
        <taxon>Bacteria</taxon>
        <taxon>Bacillati</taxon>
        <taxon>Actinomycetota</taxon>
        <taxon>Actinomycetes</taxon>
        <taxon>Mycobacteriales</taxon>
        <taxon>Corynebacteriaceae</taxon>
        <taxon>Corynebacterium</taxon>
    </lineage>
</organism>
<sequence>MTAPRLVISDIDGTLLNPAERVAPRTAAAIGRLAERGVIVTLATGRPHRWLQPVVEQLPIRPRCVAANGAVIVDTEAGEIVETHLLEPATMSEVVERARGALARAGLPGLSIAVELPGEYSSDQEETFHIGPGYLHAWQAAGYVERGEAELLSAPAVKLLLRNEHLQAQEFYNAVRDAVPARLAHLTFSMREGLLEVMRPGVNKQLGAMALARHYDVDAADVACFGDMPNDREMIAWAGWGVAMGNAHPELKAIANEVTGTNAEDGVAAVLERWV</sequence>
<dbReference type="NCBIfam" id="TIGR01484">
    <property type="entry name" value="HAD-SF-IIB"/>
    <property type="match status" value="1"/>
</dbReference>
<dbReference type="SFLD" id="SFLDS00003">
    <property type="entry name" value="Haloacid_Dehalogenase"/>
    <property type="match status" value="1"/>
</dbReference>
<accession>I7IXL3</accession>
<dbReference type="PANTHER" id="PTHR10000">
    <property type="entry name" value="PHOSPHOSERINE PHOSPHATASE"/>
    <property type="match status" value="1"/>
</dbReference>
<gene>
    <name evidence="1" type="ORF">BN46_1173</name>
    <name evidence="2" type="ORF">HMPREF9719_01453</name>
</gene>
<dbReference type="NCBIfam" id="TIGR00099">
    <property type="entry name" value="Cof-subfamily"/>
    <property type="match status" value="1"/>
</dbReference>
<dbReference type="Proteomes" id="UP000011016">
    <property type="component" value="Unassembled WGS sequence"/>
</dbReference>
<evidence type="ECO:0000313" key="3">
    <source>
        <dbReference type="Proteomes" id="UP000006078"/>
    </source>
</evidence>
<reference evidence="1 4" key="1">
    <citation type="journal article" date="2012" name="J. Bacteriol.">
        <title>Draft Genome Sequence of Turicella otitidis ATCC 51513, Isolated from Middle Ear Fluid from a Child with Otitis Media.</title>
        <authorList>
            <person name="Brinkrolf K."/>
            <person name="Schneider J."/>
            <person name="Knecht M."/>
            <person name="Ruckert C."/>
            <person name="Tauch A."/>
        </authorList>
    </citation>
    <scope>NUCLEOTIDE SEQUENCE [LARGE SCALE GENOMIC DNA]</scope>
    <source>
        <strain evidence="1 4">ATCC 51513</strain>
    </source>
</reference>
<dbReference type="RefSeq" id="WP_004601343.1">
    <property type="nucleotide sequence ID" value="NZ_HF541867.1"/>
</dbReference>
<dbReference type="InterPro" id="IPR023214">
    <property type="entry name" value="HAD_sf"/>
</dbReference>
<dbReference type="OrthoDB" id="3180855at2"/>
<dbReference type="SFLD" id="SFLDG01140">
    <property type="entry name" value="C2.B:_Phosphomannomutase_and_P"/>
    <property type="match status" value="1"/>
</dbReference>
<evidence type="ECO:0000313" key="1">
    <source>
        <dbReference type="EMBL" id="CCI83898.1"/>
    </source>
</evidence>
<keyword evidence="1" id="KW-0378">Hydrolase</keyword>